<keyword evidence="4" id="KW-0732">Signal</keyword>
<dbReference type="Pfam" id="PF07745">
    <property type="entry name" value="Glyco_hydro_53"/>
    <property type="match status" value="1"/>
</dbReference>
<dbReference type="SUPFAM" id="SSF51445">
    <property type="entry name" value="(Trans)glycosidases"/>
    <property type="match status" value="1"/>
</dbReference>
<evidence type="ECO:0000313" key="7">
    <source>
        <dbReference type="Proteomes" id="UP000308528"/>
    </source>
</evidence>
<evidence type="ECO:0000256" key="1">
    <source>
        <dbReference type="ARBA" id="ARBA00010687"/>
    </source>
</evidence>
<dbReference type="AlphaFoldDB" id="A0A4S4NNR1"/>
<dbReference type="PANTHER" id="PTHR34983:SF2">
    <property type="entry name" value="ENDO-BETA-1,4-GALACTANASE"/>
    <property type="match status" value="1"/>
</dbReference>
<evidence type="ECO:0000259" key="5">
    <source>
        <dbReference type="Pfam" id="PF18962"/>
    </source>
</evidence>
<dbReference type="InterPro" id="IPR011683">
    <property type="entry name" value="Glyco_hydro_53"/>
</dbReference>
<dbReference type="InterPro" id="IPR026444">
    <property type="entry name" value="Secre_tail"/>
</dbReference>
<gene>
    <name evidence="6" type="ORF">E4021_12585</name>
</gene>
<dbReference type="EC" id="3.2.1.89" evidence="4"/>
<reference evidence="6 7" key="1">
    <citation type="submission" date="2019-04" db="EMBL/GenBank/DDBJ databases">
        <title>Lewinella litorea sp. nov., isolated from a marine sand.</title>
        <authorList>
            <person name="Yoon J.-H."/>
        </authorList>
    </citation>
    <scope>NUCLEOTIDE SEQUENCE [LARGE SCALE GENOMIC DNA]</scope>
    <source>
        <strain evidence="6 7">HSMS-39</strain>
    </source>
</reference>
<evidence type="ECO:0000313" key="6">
    <source>
        <dbReference type="EMBL" id="THH37870.1"/>
    </source>
</evidence>
<name>A0A4S4NNR1_9BACT</name>
<keyword evidence="3 4" id="KW-0326">Glycosidase</keyword>
<dbReference type="GO" id="GO:0031218">
    <property type="term" value="F:arabinogalactan endo-1,4-beta-galactosidase activity"/>
    <property type="evidence" value="ECO:0007669"/>
    <property type="project" value="UniProtKB-EC"/>
</dbReference>
<comment type="caution">
    <text evidence="6">The sequence shown here is derived from an EMBL/GenBank/DDBJ whole genome shotgun (WGS) entry which is preliminary data.</text>
</comment>
<feature type="signal peptide" evidence="4">
    <location>
        <begin position="1"/>
        <end position="18"/>
    </location>
</feature>
<evidence type="ECO:0000256" key="3">
    <source>
        <dbReference type="ARBA" id="ARBA00023295"/>
    </source>
</evidence>
<dbReference type="GO" id="GO:0015926">
    <property type="term" value="F:glucosidase activity"/>
    <property type="evidence" value="ECO:0007669"/>
    <property type="project" value="InterPro"/>
</dbReference>
<comment type="catalytic activity">
    <reaction evidence="4">
        <text>The enzyme specifically hydrolyzes (1-&gt;4)-beta-D-galactosidic linkages in type I arabinogalactans.</text>
        <dbReference type="EC" id="3.2.1.89"/>
    </reaction>
</comment>
<evidence type="ECO:0000256" key="4">
    <source>
        <dbReference type="RuleBase" id="RU361192"/>
    </source>
</evidence>
<sequence>MKALYPITFLLLSGWLPAQCLQGVDLSYVNAIEQAGGIYRDADGERVDPYRYFADRGAEMVRLRLWHRPENIRSKCGEPISSGGMEDVLLAARKADSSGMGLNLAIHYGDYFVDPGKQRRPAAWDGHSGQVLLDSIYHYTYRTLERLHAQGTDPVIVAVGNETNNGFVDATEPTNGFEWAADADKFNAGLRAVRDFNTAQGTSIRSAIHLTENYARHGASGLTAAGVTDYDILGLSYYPHFNPQTTVAEIGELVSHLGETYDKEIMIFETGFSHNNTGGSDGYNNFLAGNGEVVDHPATPAGQRAFLGALSRTVCAAGGTAVYYWEPAWVSSGMCDAWGQGSSYENASWFDYDGRALPAFDWLSDDGTVSTQDEGLDVRTSVYPNPGGDTLNVESQLKVVEWQLLNTEGVVVAAVGAEAPGQSFTVRMRELPAGTYVLRLKMENGRWETRRVVVGNER</sequence>
<dbReference type="NCBIfam" id="TIGR04183">
    <property type="entry name" value="Por_Secre_tail"/>
    <property type="match status" value="1"/>
</dbReference>
<evidence type="ECO:0000256" key="2">
    <source>
        <dbReference type="ARBA" id="ARBA00022801"/>
    </source>
</evidence>
<keyword evidence="7" id="KW-1185">Reference proteome</keyword>
<dbReference type="OrthoDB" id="9768786at2"/>
<proteinExistence type="inferred from homology"/>
<protein>
    <recommendedName>
        <fullName evidence="4">Arabinogalactan endo-beta-1,4-galactanase</fullName>
        <ecNumber evidence="4">3.2.1.89</ecNumber>
    </recommendedName>
</protein>
<dbReference type="PANTHER" id="PTHR34983">
    <property type="entry name" value="ARABINOGALACTAN ENDO-BETA-1,4-GALACTANASE A"/>
    <property type="match status" value="1"/>
</dbReference>
<feature type="domain" description="Secretion system C-terminal sorting" evidence="5">
    <location>
        <begin position="382"/>
        <end position="453"/>
    </location>
</feature>
<dbReference type="RefSeq" id="WP_136459718.1">
    <property type="nucleotide sequence ID" value="NZ_SRSF01000005.1"/>
</dbReference>
<dbReference type="GO" id="GO:0045490">
    <property type="term" value="P:pectin catabolic process"/>
    <property type="evidence" value="ECO:0007669"/>
    <property type="project" value="TreeGrafter"/>
</dbReference>
<dbReference type="EMBL" id="SRSF01000005">
    <property type="protein sequence ID" value="THH37870.1"/>
    <property type="molecule type" value="Genomic_DNA"/>
</dbReference>
<dbReference type="Gene3D" id="3.20.20.80">
    <property type="entry name" value="Glycosidases"/>
    <property type="match status" value="1"/>
</dbReference>
<keyword evidence="2 4" id="KW-0378">Hydrolase</keyword>
<dbReference type="InterPro" id="IPR017853">
    <property type="entry name" value="GH"/>
</dbReference>
<accession>A0A4S4NNR1</accession>
<comment type="similarity">
    <text evidence="1 4">Belongs to the glycosyl hydrolase 53 family.</text>
</comment>
<organism evidence="6 7">
    <name type="scientific">Neolewinella litorea</name>
    <dbReference type="NCBI Taxonomy" id="2562452"/>
    <lineage>
        <taxon>Bacteria</taxon>
        <taxon>Pseudomonadati</taxon>
        <taxon>Bacteroidota</taxon>
        <taxon>Saprospiria</taxon>
        <taxon>Saprospirales</taxon>
        <taxon>Lewinellaceae</taxon>
        <taxon>Neolewinella</taxon>
    </lineage>
</organism>
<feature type="chain" id="PRO_5021037636" description="Arabinogalactan endo-beta-1,4-galactanase" evidence="4">
    <location>
        <begin position="19"/>
        <end position="458"/>
    </location>
</feature>
<dbReference type="Pfam" id="PF18962">
    <property type="entry name" value="Por_Secre_tail"/>
    <property type="match status" value="1"/>
</dbReference>
<dbReference type="Proteomes" id="UP000308528">
    <property type="component" value="Unassembled WGS sequence"/>
</dbReference>